<protein>
    <submittedName>
        <fullName evidence="11">Uncharacterized protein</fullName>
    </submittedName>
</protein>
<feature type="non-terminal residue" evidence="11">
    <location>
        <position position="1"/>
    </location>
</feature>
<evidence type="ECO:0000256" key="6">
    <source>
        <dbReference type="ARBA" id="ARBA00022908"/>
    </source>
</evidence>
<dbReference type="STRING" id="157652.A0A371GAA9"/>
<dbReference type="GO" id="GO:0006310">
    <property type="term" value="P:DNA recombination"/>
    <property type="evidence" value="ECO:0007669"/>
    <property type="project" value="UniProtKB-KW"/>
</dbReference>
<feature type="compositionally biased region" description="Acidic residues" evidence="10">
    <location>
        <begin position="1"/>
        <end position="20"/>
    </location>
</feature>
<proteinExistence type="predicted"/>
<evidence type="ECO:0000256" key="8">
    <source>
        <dbReference type="ARBA" id="ARBA00022932"/>
    </source>
</evidence>
<keyword evidence="8" id="KW-0808">Transferase</keyword>
<dbReference type="PANTHER" id="PTHR42648">
    <property type="entry name" value="TRANSPOSASE, PUTATIVE-RELATED"/>
    <property type="match status" value="1"/>
</dbReference>
<organism evidence="11 12">
    <name type="scientific">Mucuna pruriens</name>
    <name type="common">Velvet bean</name>
    <name type="synonym">Dolichos pruriens</name>
    <dbReference type="NCBI Taxonomy" id="157652"/>
    <lineage>
        <taxon>Eukaryota</taxon>
        <taxon>Viridiplantae</taxon>
        <taxon>Streptophyta</taxon>
        <taxon>Embryophyta</taxon>
        <taxon>Tracheophyta</taxon>
        <taxon>Spermatophyta</taxon>
        <taxon>Magnoliopsida</taxon>
        <taxon>eudicotyledons</taxon>
        <taxon>Gunneridae</taxon>
        <taxon>Pentapetalae</taxon>
        <taxon>rosids</taxon>
        <taxon>fabids</taxon>
        <taxon>Fabales</taxon>
        <taxon>Fabaceae</taxon>
        <taxon>Papilionoideae</taxon>
        <taxon>50 kb inversion clade</taxon>
        <taxon>NPAAA clade</taxon>
        <taxon>indigoferoid/millettioid clade</taxon>
        <taxon>Phaseoleae</taxon>
        <taxon>Mucuna</taxon>
    </lineage>
</organism>
<keyword evidence="8" id="KW-0239">DNA-directed DNA polymerase</keyword>
<dbReference type="GO" id="GO:0016787">
    <property type="term" value="F:hydrolase activity"/>
    <property type="evidence" value="ECO:0007669"/>
    <property type="project" value="UniProtKB-KW"/>
</dbReference>
<evidence type="ECO:0000256" key="7">
    <source>
        <dbReference type="ARBA" id="ARBA00022918"/>
    </source>
</evidence>
<comment type="caution">
    <text evidence="11">The sequence shown here is derived from an EMBL/GenBank/DDBJ whole genome shotgun (WGS) entry which is preliminary data.</text>
</comment>
<dbReference type="GO" id="GO:0015074">
    <property type="term" value="P:DNA integration"/>
    <property type="evidence" value="ECO:0007669"/>
    <property type="project" value="UniProtKB-KW"/>
</dbReference>
<keyword evidence="9" id="KW-0233">DNA recombination</keyword>
<evidence type="ECO:0000313" key="11">
    <source>
        <dbReference type="EMBL" id="RDX87465.1"/>
    </source>
</evidence>
<dbReference type="GO" id="GO:0046872">
    <property type="term" value="F:metal ion binding"/>
    <property type="evidence" value="ECO:0007669"/>
    <property type="project" value="UniProtKB-KW"/>
</dbReference>
<keyword evidence="2" id="KW-0479">Metal-binding</keyword>
<sequence length="114" mass="13101">MEEEEITEVEVEETTEEEDKSEACDAFKSFKAFVEKQSGCRIKALRTDRGQECPSKCVCDKTPDEAWSGRRSSIKHLRDFGCIMYAHVPNQLRKKLDEKGCEPMTFEEALSDEN</sequence>
<dbReference type="GO" id="GO:0004519">
    <property type="term" value="F:endonuclease activity"/>
    <property type="evidence" value="ECO:0007669"/>
    <property type="project" value="UniProtKB-KW"/>
</dbReference>
<keyword evidence="5" id="KW-0460">Magnesium</keyword>
<evidence type="ECO:0000256" key="1">
    <source>
        <dbReference type="ARBA" id="ARBA00022722"/>
    </source>
</evidence>
<name>A0A371GAA9_MUCPR</name>
<feature type="region of interest" description="Disordered" evidence="10">
    <location>
        <begin position="1"/>
        <end position="22"/>
    </location>
</feature>
<keyword evidence="7" id="KW-0695">RNA-directed DNA polymerase</keyword>
<keyword evidence="12" id="KW-1185">Reference proteome</keyword>
<dbReference type="GO" id="GO:0003887">
    <property type="term" value="F:DNA-directed DNA polymerase activity"/>
    <property type="evidence" value="ECO:0007669"/>
    <property type="project" value="UniProtKB-KW"/>
</dbReference>
<evidence type="ECO:0000256" key="4">
    <source>
        <dbReference type="ARBA" id="ARBA00022801"/>
    </source>
</evidence>
<evidence type="ECO:0000313" key="12">
    <source>
        <dbReference type="Proteomes" id="UP000257109"/>
    </source>
</evidence>
<keyword evidence="1" id="KW-0540">Nuclease</keyword>
<dbReference type="AlphaFoldDB" id="A0A371GAA9"/>
<dbReference type="Proteomes" id="UP000257109">
    <property type="component" value="Unassembled WGS sequence"/>
</dbReference>
<evidence type="ECO:0000256" key="9">
    <source>
        <dbReference type="ARBA" id="ARBA00023172"/>
    </source>
</evidence>
<evidence type="ECO:0000256" key="5">
    <source>
        <dbReference type="ARBA" id="ARBA00022842"/>
    </source>
</evidence>
<keyword evidence="8" id="KW-0548">Nucleotidyltransferase</keyword>
<keyword evidence="3" id="KW-0255">Endonuclease</keyword>
<dbReference type="GO" id="GO:0003964">
    <property type="term" value="F:RNA-directed DNA polymerase activity"/>
    <property type="evidence" value="ECO:0007669"/>
    <property type="project" value="UniProtKB-KW"/>
</dbReference>
<dbReference type="PANTHER" id="PTHR42648:SF11">
    <property type="entry name" value="TRANSPOSON TY4-P GAG-POL POLYPROTEIN"/>
    <property type="match status" value="1"/>
</dbReference>
<keyword evidence="4" id="KW-0378">Hydrolase</keyword>
<keyword evidence="6" id="KW-0229">DNA integration</keyword>
<reference evidence="11" key="1">
    <citation type="submission" date="2018-05" db="EMBL/GenBank/DDBJ databases">
        <title>Draft genome of Mucuna pruriens seed.</title>
        <authorList>
            <person name="Nnadi N.E."/>
            <person name="Vos R."/>
            <person name="Hasami M.H."/>
            <person name="Devisetty U.K."/>
            <person name="Aguiy J.C."/>
        </authorList>
    </citation>
    <scope>NUCLEOTIDE SEQUENCE [LARGE SCALE GENOMIC DNA]</scope>
    <source>
        <strain evidence="11">JCA_2017</strain>
    </source>
</reference>
<gene>
    <name evidence="11" type="ORF">CR513_31061</name>
</gene>
<dbReference type="OrthoDB" id="6776856at2759"/>
<evidence type="ECO:0000256" key="3">
    <source>
        <dbReference type="ARBA" id="ARBA00022759"/>
    </source>
</evidence>
<accession>A0A371GAA9</accession>
<evidence type="ECO:0000256" key="10">
    <source>
        <dbReference type="SAM" id="MobiDB-lite"/>
    </source>
</evidence>
<evidence type="ECO:0000256" key="2">
    <source>
        <dbReference type="ARBA" id="ARBA00022723"/>
    </source>
</evidence>
<dbReference type="InterPro" id="IPR039537">
    <property type="entry name" value="Retrotran_Ty1/copia-like"/>
</dbReference>
<dbReference type="EMBL" id="QJKJ01006222">
    <property type="protein sequence ID" value="RDX87465.1"/>
    <property type="molecule type" value="Genomic_DNA"/>
</dbReference>